<feature type="region of interest" description="Disordered" evidence="1">
    <location>
        <begin position="72"/>
        <end position="93"/>
    </location>
</feature>
<organism evidence="2 3">
    <name type="scientific">Puccinia coronata f. sp. avenae</name>
    <dbReference type="NCBI Taxonomy" id="200324"/>
    <lineage>
        <taxon>Eukaryota</taxon>
        <taxon>Fungi</taxon>
        <taxon>Dikarya</taxon>
        <taxon>Basidiomycota</taxon>
        <taxon>Pucciniomycotina</taxon>
        <taxon>Pucciniomycetes</taxon>
        <taxon>Pucciniales</taxon>
        <taxon>Pucciniaceae</taxon>
        <taxon>Puccinia</taxon>
    </lineage>
</organism>
<evidence type="ECO:0000313" key="3">
    <source>
        <dbReference type="Proteomes" id="UP000235388"/>
    </source>
</evidence>
<dbReference type="AlphaFoldDB" id="A0A2N5W5I9"/>
<proteinExistence type="predicted"/>
<gene>
    <name evidence="2" type="ORF">PCANC_02666</name>
</gene>
<dbReference type="Proteomes" id="UP000235388">
    <property type="component" value="Unassembled WGS sequence"/>
</dbReference>
<keyword evidence="3" id="KW-1185">Reference proteome</keyword>
<dbReference type="OrthoDB" id="14339at2759"/>
<comment type="caution">
    <text evidence="2">The sequence shown here is derived from an EMBL/GenBank/DDBJ whole genome shotgun (WGS) entry which is preliminary data.</text>
</comment>
<evidence type="ECO:0000313" key="2">
    <source>
        <dbReference type="EMBL" id="PLW57515.1"/>
    </source>
</evidence>
<evidence type="ECO:0000256" key="1">
    <source>
        <dbReference type="SAM" id="MobiDB-lite"/>
    </source>
</evidence>
<reference evidence="2 3" key="1">
    <citation type="submission" date="2017-11" db="EMBL/GenBank/DDBJ databases">
        <title>De novo assembly and phasing of dikaryotic genomes from two isolates of Puccinia coronata f. sp. avenae, the causal agent of oat crown rust.</title>
        <authorList>
            <person name="Miller M.E."/>
            <person name="Zhang Y."/>
            <person name="Omidvar V."/>
            <person name="Sperschneider J."/>
            <person name="Schwessinger B."/>
            <person name="Raley C."/>
            <person name="Palmer J.M."/>
            <person name="Garnica D."/>
            <person name="Upadhyaya N."/>
            <person name="Rathjen J."/>
            <person name="Taylor J.M."/>
            <person name="Park R.F."/>
            <person name="Dodds P.N."/>
            <person name="Hirsch C.D."/>
            <person name="Kianian S.F."/>
            <person name="Figueroa M."/>
        </authorList>
    </citation>
    <scope>NUCLEOTIDE SEQUENCE [LARGE SCALE GENOMIC DNA]</scope>
    <source>
        <strain evidence="2">12NC29</strain>
    </source>
</reference>
<dbReference type="EMBL" id="PGCJ01000010">
    <property type="protein sequence ID" value="PLW57515.1"/>
    <property type="molecule type" value="Genomic_DNA"/>
</dbReference>
<protein>
    <submittedName>
        <fullName evidence="2">Uncharacterized protein</fullName>
    </submittedName>
</protein>
<sequence length="196" mass="20229">MKFEVGCKLGTQIGPAVGPQFLTRVCKRGKGTRFRPFDLDYFELWITLSDILVEVYQKMIAFISGSSPGGGGGSGGGSGGISSSGGNGNNGGGSNVKGYDGTCQTISERSAFVHKDSKAFLPDGGHEMLSAASHARWRVASVCGLVSSSSDAHSGALPSVYPSSSSSAVPPSDSTILWPISTTAQIGTQSMPMAWK</sequence>
<name>A0A2N5W5I9_9BASI</name>
<accession>A0A2N5W5I9</accession>